<evidence type="ECO:0000256" key="1">
    <source>
        <dbReference type="SAM" id="Phobius"/>
    </source>
</evidence>
<keyword evidence="3" id="KW-1185">Reference proteome</keyword>
<keyword evidence="1" id="KW-1133">Transmembrane helix</keyword>
<organism evidence="2 3">
    <name type="scientific">Providencia huashanensis</name>
    <dbReference type="NCBI Taxonomy" id="3037798"/>
    <lineage>
        <taxon>Bacteria</taxon>
        <taxon>Pseudomonadati</taxon>
        <taxon>Pseudomonadota</taxon>
        <taxon>Gammaproteobacteria</taxon>
        <taxon>Enterobacterales</taxon>
        <taxon>Morganellaceae</taxon>
        <taxon>Providencia</taxon>
    </lineage>
</organism>
<evidence type="ECO:0000313" key="3">
    <source>
        <dbReference type="Proteomes" id="UP001176478"/>
    </source>
</evidence>
<keyword evidence="1" id="KW-0812">Transmembrane</keyword>
<evidence type="ECO:0000313" key="2">
    <source>
        <dbReference type="EMBL" id="MDO7858711.1"/>
    </source>
</evidence>
<name>A0ABT9AY37_9GAMM</name>
<dbReference type="EMBL" id="JAUQTG010000018">
    <property type="protein sequence ID" value="MDO7858711.1"/>
    <property type="molecule type" value="Genomic_DNA"/>
</dbReference>
<feature type="transmembrane region" description="Helical" evidence="1">
    <location>
        <begin position="150"/>
        <end position="169"/>
    </location>
</feature>
<reference evidence="2" key="2">
    <citation type="journal article" date="2024" name="Int. J. Antimicrob. Agents">
        <title>Identification of a novel Providencia species showing multi-drug-resistant in three patients with hospital-acquired infection.</title>
        <authorList>
            <person name="Yang W."/>
            <person name="Chen J."/>
            <person name="Yang F."/>
            <person name="Ji P."/>
            <person name="Shen S."/>
            <person name="Yin D."/>
            <person name="Hu F."/>
        </authorList>
    </citation>
    <scope>NUCLEOTIDE SEQUENCE</scope>
    <source>
        <strain evidence="2">CRE-138-0111</strain>
    </source>
</reference>
<accession>A0ABT9AY37</accession>
<comment type="caution">
    <text evidence="2">The sequence shown here is derived from an EMBL/GenBank/DDBJ whole genome shotgun (WGS) entry which is preliminary data.</text>
</comment>
<protein>
    <submittedName>
        <fullName evidence="2">Uncharacterized protein</fullName>
    </submittedName>
</protein>
<gene>
    <name evidence="2" type="ORF">Q5E86_20665</name>
</gene>
<keyword evidence="1" id="KW-0472">Membrane</keyword>
<dbReference type="Proteomes" id="UP001176478">
    <property type="component" value="Unassembled WGS sequence"/>
</dbReference>
<proteinExistence type="predicted"/>
<reference evidence="2" key="1">
    <citation type="submission" date="2023-07" db="EMBL/GenBank/DDBJ databases">
        <authorList>
            <person name="Yang W."/>
            <person name="Chen J."/>
            <person name="Ji P."/>
            <person name="Hu F."/>
        </authorList>
    </citation>
    <scope>NUCLEOTIDE SEQUENCE</scope>
    <source>
        <strain evidence="2">CRE-138-0111</strain>
    </source>
</reference>
<sequence>MSVSYEDALLLKLEAILADCEEAITVCADNAVNLIQQFMQEINNKQLFSPYLPVIHNDRGSVRIRWGMVVMNKATKKVGSMRNAPTTGNGDFDIRYFSIRSDEVRQLIQKYEDKFKIIRADIKQTKNITKSLKMRITHLKKGTRKTVIGVTRWFLCFFCLLWAVGDLLGGTVSRRRSFPCL</sequence>